<gene>
    <name evidence="2" type="ORF">Lsai_1946</name>
</gene>
<accession>A0A0W0YIX2</accession>
<name>A0A0W0YIX2_9GAMM</name>
<organism evidence="2 3">
    <name type="scientific">Legionella sainthelensi</name>
    <dbReference type="NCBI Taxonomy" id="28087"/>
    <lineage>
        <taxon>Bacteria</taxon>
        <taxon>Pseudomonadati</taxon>
        <taxon>Pseudomonadota</taxon>
        <taxon>Gammaproteobacteria</taxon>
        <taxon>Legionellales</taxon>
        <taxon>Legionellaceae</taxon>
        <taxon>Legionella</taxon>
    </lineage>
</organism>
<proteinExistence type="predicted"/>
<reference evidence="2 3" key="1">
    <citation type="submission" date="2015-11" db="EMBL/GenBank/DDBJ databases">
        <title>Genomic analysis of 38 Legionella species identifies large and diverse effector repertoires.</title>
        <authorList>
            <person name="Burstein D."/>
            <person name="Amaro F."/>
            <person name="Zusman T."/>
            <person name="Lifshitz Z."/>
            <person name="Cohen O."/>
            <person name="Gilbert J.A."/>
            <person name="Pupko T."/>
            <person name="Shuman H.A."/>
            <person name="Segal G."/>
        </authorList>
    </citation>
    <scope>NUCLEOTIDE SEQUENCE [LARGE SCALE GENOMIC DNA]</scope>
    <source>
        <strain evidence="2 3">Mt.St.Helens-4</strain>
    </source>
</reference>
<evidence type="ECO:0000313" key="2">
    <source>
        <dbReference type="EMBL" id="KTD56502.1"/>
    </source>
</evidence>
<dbReference type="RefSeq" id="WP_202814607.1">
    <property type="nucleotide sequence ID" value="NZ_LNYV01000032.1"/>
</dbReference>
<dbReference type="Proteomes" id="UP000054621">
    <property type="component" value="Unassembled WGS sequence"/>
</dbReference>
<evidence type="ECO:0000256" key="1">
    <source>
        <dbReference type="SAM" id="Phobius"/>
    </source>
</evidence>
<dbReference type="EMBL" id="LNYV01000032">
    <property type="protein sequence ID" value="KTD56502.1"/>
    <property type="molecule type" value="Genomic_DNA"/>
</dbReference>
<protein>
    <submittedName>
        <fullName evidence="2">Rtx repeat protein</fullName>
    </submittedName>
</protein>
<feature type="non-terminal residue" evidence="2">
    <location>
        <position position="72"/>
    </location>
</feature>
<comment type="caution">
    <text evidence="2">The sequence shown here is derived from an EMBL/GenBank/DDBJ whole genome shotgun (WGS) entry which is preliminary data.</text>
</comment>
<keyword evidence="1" id="KW-0472">Membrane</keyword>
<dbReference type="AlphaFoldDB" id="A0A0W0YIX2"/>
<sequence length="72" mass="7325">DTGWPAVKKAAISAYEGTRDALSNAAQWTKDTGWPAVKKAGIATAAVAGAVIAAPFIAVGVAAKWTKDTGWP</sequence>
<keyword evidence="1" id="KW-0812">Transmembrane</keyword>
<evidence type="ECO:0000313" key="3">
    <source>
        <dbReference type="Proteomes" id="UP000054621"/>
    </source>
</evidence>
<feature type="non-terminal residue" evidence="2">
    <location>
        <position position="1"/>
    </location>
</feature>
<feature type="transmembrane region" description="Helical" evidence="1">
    <location>
        <begin position="40"/>
        <end position="63"/>
    </location>
</feature>
<keyword evidence="1" id="KW-1133">Transmembrane helix</keyword>